<evidence type="ECO:0000313" key="2">
    <source>
        <dbReference type="EMBL" id="KAJ3843364.1"/>
    </source>
</evidence>
<feature type="compositionally biased region" description="Polar residues" evidence="1">
    <location>
        <begin position="8"/>
        <end position="35"/>
    </location>
</feature>
<protein>
    <recommendedName>
        <fullName evidence="4">Extracellular mutant protein 11 C-terminal domain-containing protein</fullName>
    </recommendedName>
</protein>
<feature type="region of interest" description="Disordered" evidence="1">
    <location>
        <begin position="212"/>
        <end position="240"/>
    </location>
</feature>
<name>A0AA38PI70_9AGAR</name>
<feature type="compositionally biased region" description="Polar residues" evidence="1">
    <location>
        <begin position="94"/>
        <end position="123"/>
    </location>
</feature>
<evidence type="ECO:0008006" key="4">
    <source>
        <dbReference type="Google" id="ProtNLM"/>
    </source>
</evidence>
<comment type="caution">
    <text evidence="2">The sequence shown here is derived from an EMBL/GenBank/DDBJ whole genome shotgun (WGS) entry which is preliminary data.</text>
</comment>
<feature type="region of interest" description="Disordered" evidence="1">
    <location>
        <begin position="63"/>
        <end position="123"/>
    </location>
</feature>
<feature type="region of interest" description="Disordered" evidence="1">
    <location>
        <begin position="1"/>
        <end position="38"/>
    </location>
</feature>
<evidence type="ECO:0000256" key="1">
    <source>
        <dbReference type="SAM" id="MobiDB-lite"/>
    </source>
</evidence>
<sequence length="448" mass="48671">MSARTPFIPSNNSQARPASRATQAKDNATSTSARDSSFVAGFNNALNDDAVLKSALTPQLNTSQKGQAISEHESASVNKIPGKPSNLNGLLKKSSGTTNNLNLSGRKSLPHANQATSVSHESALNKSLSIRRDQAGTPSVFAPKPLGPNAVSAADILSASLKSPAFLPPSVPTLHTNETHIPTMNEGNGNPYPVSQYKFGNAPPHRVLLPSDDSTARSIPGPLIGLIPQHNRSNKKRGRAELEAEDDILYANQIESGPTKRYKNNEPIKAGMDAKNYTDEENDRFHSQAHFSPQLLSSPLERVHSPQSSNHGPHDYQQHTNGEGDSGIGPPSLSNESNMSVGRGDALDKLLGCQADAYIEEHIAKYEQLVTKWKECSMEDWVKGADEIMAKYTKILDFVRRPFYRTKLKLFTSFDQQLETHNSVLQERAKVLDGVKKKLVAQSGSILG</sequence>
<dbReference type="AlphaFoldDB" id="A0AA38PI70"/>
<keyword evidence="3" id="KW-1185">Reference proteome</keyword>
<gene>
    <name evidence="2" type="ORF">F5878DRAFT_528063</name>
</gene>
<reference evidence="2" key="1">
    <citation type="submission" date="2022-08" db="EMBL/GenBank/DDBJ databases">
        <authorList>
            <consortium name="DOE Joint Genome Institute"/>
            <person name="Min B."/>
            <person name="Riley R."/>
            <person name="Sierra-Patev S."/>
            <person name="Naranjo-Ortiz M."/>
            <person name="Looney B."/>
            <person name="Konkel Z."/>
            <person name="Slot J.C."/>
            <person name="Sakamoto Y."/>
            <person name="Steenwyk J.L."/>
            <person name="Rokas A."/>
            <person name="Carro J."/>
            <person name="Camarero S."/>
            <person name="Ferreira P."/>
            <person name="Molpeceres G."/>
            <person name="Ruiz-Duenas F.J."/>
            <person name="Serrano A."/>
            <person name="Henrissat B."/>
            <person name="Drula E."/>
            <person name="Hughes K.W."/>
            <person name="Mata J.L."/>
            <person name="Ishikawa N.K."/>
            <person name="Vargas-Isla R."/>
            <person name="Ushijima S."/>
            <person name="Smith C.A."/>
            <person name="Ahrendt S."/>
            <person name="Andreopoulos W."/>
            <person name="He G."/>
            <person name="Labutti K."/>
            <person name="Lipzen A."/>
            <person name="Ng V."/>
            <person name="Sandor L."/>
            <person name="Barry K."/>
            <person name="Martinez A.T."/>
            <person name="Xiao Y."/>
            <person name="Gibbons J.G."/>
            <person name="Terashima K."/>
            <person name="Hibbett D.S."/>
            <person name="Grigoriev I.V."/>
        </authorList>
    </citation>
    <scope>NUCLEOTIDE SEQUENCE</scope>
    <source>
        <strain evidence="2">TFB9207</strain>
    </source>
</reference>
<proteinExistence type="predicted"/>
<organism evidence="2 3">
    <name type="scientific">Lentinula raphanica</name>
    <dbReference type="NCBI Taxonomy" id="153919"/>
    <lineage>
        <taxon>Eukaryota</taxon>
        <taxon>Fungi</taxon>
        <taxon>Dikarya</taxon>
        <taxon>Basidiomycota</taxon>
        <taxon>Agaricomycotina</taxon>
        <taxon>Agaricomycetes</taxon>
        <taxon>Agaricomycetidae</taxon>
        <taxon>Agaricales</taxon>
        <taxon>Marasmiineae</taxon>
        <taxon>Omphalotaceae</taxon>
        <taxon>Lentinula</taxon>
    </lineage>
</organism>
<evidence type="ECO:0000313" key="3">
    <source>
        <dbReference type="Proteomes" id="UP001163846"/>
    </source>
</evidence>
<dbReference type="Proteomes" id="UP001163846">
    <property type="component" value="Unassembled WGS sequence"/>
</dbReference>
<dbReference type="EMBL" id="MU805978">
    <property type="protein sequence ID" value="KAJ3843364.1"/>
    <property type="molecule type" value="Genomic_DNA"/>
</dbReference>
<accession>A0AA38PI70</accession>
<feature type="region of interest" description="Disordered" evidence="1">
    <location>
        <begin position="300"/>
        <end position="341"/>
    </location>
</feature>